<evidence type="ECO:0000256" key="2">
    <source>
        <dbReference type="ARBA" id="ARBA00023004"/>
    </source>
</evidence>
<gene>
    <name evidence="4" type="ORF">ENW73_02285</name>
</gene>
<dbReference type="InterPro" id="IPR027421">
    <property type="entry name" value="DNA_pol_lamdba_lyase_dom_sf"/>
</dbReference>
<dbReference type="InterPro" id="IPR058240">
    <property type="entry name" value="rSAM_sf"/>
</dbReference>
<dbReference type="InterPro" id="IPR040086">
    <property type="entry name" value="MJ0683-like"/>
</dbReference>
<dbReference type="SFLD" id="SFLDG01084">
    <property type="entry name" value="Uncharacterised_Radical_SAM_Su"/>
    <property type="match status" value="1"/>
</dbReference>
<dbReference type="GO" id="GO:0046872">
    <property type="term" value="F:metal ion binding"/>
    <property type="evidence" value="ECO:0007669"/>
    <property type="project" value="UniProtKB-KW"/>
</dbReference>
<dbReference type="AlphaFoldDB" id="A0A7C6ECX5"/>
<dbReference type="GO" id="GO:0003824">
    <property type="term" value="F:catalytic activity"/>
    <property type="evidence" value="ECO:0007669"/>
    <property type="project" value="InterPro"/>
</dbReference>
<keyword evidence="2" id="KW-0408">Iron</keyword>
<protein>
    <recommendedName>
        <fullName evidence="5">Radical SAM protein</fullName>
    </recommendedName>
</protein>
<comment type="caution">
    <text evidence="4">The sequence shown here is derived from an EMBL/GenBank/DDBJ whole genome shotgun (WGS) entry which is preliminary data.</text>
</comment>
<evidence type="ECO:0000256" key="3">
    <source>
        <dbReference type="ARBA" id="ARBA00023014"/>
    </source>
</evidence>
<name>A0A7C6ECX5_UNCW3</name>
<organism evidence="4">
    <name type="scientific">candidate division WOR-3 bacterium</name>
    <dbReference type="NCBI Taxonomy" id="2052148"/>
    <lineage>
        <taxon>Bacteria</taxon>
        <taxon>Bacteria division WOR-3</taxon>
    </lineage>
</organism>
<dbReference type="SUPFAM" id="SSF47802">
    <property type="entry name" value="DNA polymerase beta, N-terminal domain-like"/>
    <property type="match status" value="1"/>
</dbReference>
<keyword evidence="1" id="KW-0479">Metal-binding</keyword>
<dbReference type="InterPro" id="IPR007197">
    <property type="entry name" value="rSAM"/>
</dbReference>
<dbReference type="Gene3D" id="3.80.30.30">
    <property type="match status" value="1"/>
</dbReference>
<dbReference type="Gene3D" id="1.10.150.110">
    <property type="entry name" value="DNA polymerase beta, N-terminal domain-like"/>
    <property type="match status" value="1"/>
</dbReference>
<evidence type="ECO:0008006" key="5">
    <source>
        <dbReference type="Google" id="ProtNLM"/>
    </source>
</evidence>
<sequence>MKPSITTYSAQKILNVRKYCDGGWFWNKYSAYPYLGCYYGCLYCYEWDRKYTPFKNPSDFDQKIWVKENAVDLLASELASQPTDIIMLGDWQPIEKKYRLSRAMLKVVQELNFPVFINEKSPLLLQDLDLISAISQRSYANVGFSIITTQDDHTRQLFEPKAPKVESRFAAMAKVASAGILTGTVFVPILPFIYDTPKNIQAVVKMTKECGGKYVLAGGLTLFGYCKEKYYEALKTYDSKLIAKYERLYRDPNELKTYHQNIQGLVKKYCQAYRIWDTIPRPVHFFPKKTRINKLIAERLYLKVRDLPIQNENQYRIQVFLKVAHSIDEAENDILTIYQKEGKVGLKKIKGVGDKMADVLQAIINDFQ</sequence>
<dbReference type="SUPFAM" id="SSF102114">
    <property type="entry name" value="Radical SAM enzymes"/>
    <property type="match status" value="1"/>
</dbReference>
<accession>A0A7C6ECX5</accession>
<proteinExistence type="predicted"/>
<evidence type="ECO:0000256" key="1">
    <source>
        <dbReference type="ARBA" id="ARBA00022723"/>
    </source>
</evidence>
<dbReference type="PANTHER" id="PTHR43432">
    <property type="entry name" value="SLR0285 PROTEIN"/>
    <property type="match status" value="1"/>
</dbReference>
<dbReference type="GO" id="GO:0051536">
    <property type="term" value="F:iron-sulfur cluster binding"/>
    <property type="evidence" value="ECO:0007669"/>
    <property type="project" value="UniProtKB-KW"/>
</dbReference>
<dbReference type="PANTHER" id="PTHR43432:SF5">
    <property type="entry name" value="ELP3_MIAA_NIFB-LIKE RADICAL SAM CORE DOMAIN-CONTAINING PROTEIN"/>
    <property type="match status" value="1"/>
</dbReference>
<dbReference type="SFLD" id="SFLDS00029">
    <property type="entry name" value="Radical_SAM"/>
    <property type="match status" value="1"/>
</dbReference>
<evidence type="ECO:0000313" key="4">
    <source>
        <dbReference type="EMBL" id="HHS51682.1"/>
    </source>
</evidence>
<dbReference type="EMBL" id="DTLI01000055">
    <property type="protein sequence ID" value="HHS51682.1"/>
    <property type="molecule type" value="Genomic_DNA"/>
</dbReference>
<reference evidence="4" key="1">
    <citation type="journal article" date="2020" name="mSystems">
        <title>Genome- and Community-Level Interaction Insights into Carbon Utilization and Element Cycling Functions of Hydrothermarchaeota in Hydrothermal Sediment.</title>
        <authorList>
            <person name="Zhou Z."/>
            <person name="Liu Y."/>
            <person name="Xu W."/>
            <person name="Pan J."/>
            <person name="Luo Z.H."/>
            <person name="Li M."/>
        </authorList>
    </citation>
    <scope>NUCLEOTIDE SEQUENCE [LARGE SCALE GENOMIC DNA]</scope>
    <source>
        <strain evidence="4">SpSt-876</strain>
    </source>
</reference>
<keyword evidence="3" id="KW-0411">Iron-sulfur</keyword>